<organism evidence="1 2">
    <name type="scientific">Psychrobacillus faecigallinarum</name>
    <dbReference type="NCBI Taxonomy" id="2762235"/>
    <lineage>
        <taxon>Bacteria</taxon>
        <taxon>Bacillati</taxon>
        <taxon>Bacillota</taxon>
        <taxon>Bacilli</taxon>
        <taxon>Bacillales</taxon>
        <taxon>Bacillaceae</taxon>
        <taxon>Psychrobacillus</taxon>
    </lineage>
</organism>
<dbReference type="Proteomes" id="UP000640786">
    <property type="component" value="Unassembled WGS sequence"/>
</dbReference>
<proteinExistence type="predicted"/>
<sequence>MSKKSIKNELPENYEELKKAANRTGSWRTRLSAVEELGNYNTSQVIDILKVRLTHDPVFQIQEEAFRALLELGENVELPKRKKFELVKGANKVFVRVKKSLPKDHNFDEYLTKLKRMRIDVYDAYEGEKGLDWLEEEWKNLK</sequence>
<reference evidence="1 2" key="1">
    <citation type="submission" date="2020-08" db="EMBL/GenBank/DDBJ databases">
        <title>A Genomic Blueprint of the Chicken Gut Microbiome.</title>
        <authorList>
            <person name="Gilroy R."/>
            <person name="Ravi A."/>
            <person name="Getino M."/>
            <person name="Pursley I."/>
            <person name="Horton D.L."/>
            <person name="Alikhan N.-F."/>
            <person name="Baker D."/>
            <person name="Gharbi K."/>
            <person name="Hall N."/>
            <person name="Watson M."/>
            <person name="Adriaenssens E.M."/>
            <person name="Foster-Nyarko E."/>
            <person name="Jarju S."/>
            <person name="Secka A."/>
            <person name="Antonio M."/>
            <person name="Oren A."/>
            <person name="Chaudhuri R."/>
            <person name="La Ragione R.M."/>
            <person name="Hildebrand F."/>
            <person name="Pallen M.J."/>
        </authorList>
    </citation>
    <scope>NUCLEOTIDE SEQUENCE [LARGE SCALE GENOMIC DNA]</scope>
    <source>
        <strain evidence="1 2">Sa2BUA9</strain>
    </source>
</reference>
<protein>
    <submittedName>
        <fullName evidence="1">HEAT repeat domain-containing protein</fullName>
    </submittedName>
</protein>
<dbReference type="EMBL" id="JACSQO010000001">
    <property type="protein sequence ID" value="MBD7943124.1"/>
    <property type="molecule type" value="Genomic_DNA"/>
</dbReference>
<gene>
    <name evidence="1" type="ORF">H9650_03255</name>
</gene>
<keyword evidence="2" id="KW-1185">Reference proteome</keyword>
<dbReference type="Gene3D" id="1.25.10.10">
    <property type="entry name" value="Leucine-rich Repeat Variant"/>
    <property type="match status" value="1"/>
</dbReference>
<evidence type="ECO:0000313" key="1">
    <source>
        <dbReference type="EMBL" id="MBD7943124.1"/>
    </source>
</evidence>
<comment type="caution">
    <text evidence="1">The sequence shown here is derived from an EMBL/GenBank/DDBJ whole genome shotgun (WGS) entry which is preliminary data.</text>
</comment>
<dbReference type="SUPFAM" id="SSF48371">
    <property type="entry name" value="ARM repeat"/>
    <property type="match status" value="1"/>
</dbReference>
<accession>A0ABR8R5Y0</accession>
<name>A0ABR8R5Y0_9BACI</name>
<dbReference type="InterPro" id="IPR016024">
    <property type="entry name" value="ARM-type_fold"/>
</dbReference>
<dbReference type="InterPro" id="IPR011989">
    <property type="entry name" value="ARM-like"/>
</dbReference>
<evidence type="ECO:0000313" key="2">
    <source>
        <dbReference type="Proteomes" id="UP000640786"/>
    </source>
</evidence>
<dbReference type="RefSeq" id="WP_191696549.1">
    <property type="nucleotide sequence ID" value="NZ_JACSQO010000001.1"/>
</dbReference>